<name>A0A4U6VXQ6_SETVI</name>
<dbReference type="AlphaFoldDB" id="A0A4U6VXQ6"/>
<dbReference type="Gramene" id="TKW34292">
    <property type="protein sequence ID" value="TKW34292"/>
    <property type="gene ID" value="SEVIR_2G296866v2"/>
</dbReference>
<keyword evidence="1" id="KW-0732">Signal</keyword>
<evidence type="ECO:0000256" key="1">
    <source>
        <dbReference type="SAM" id="SignalP"/>
    </source>
</evidence>
<dbReference type="Proteomes" id="UP000298652">
    <property type="component" value="Chromosome 2"/>
</dbReference>
<accession>A0A4U6VXQ6</accession>
<feature type="chain" id="PRO_5020682006" evidence="1">
    <location>
        <begin position="31"/>
        <end position="44"/>
    </location>
</feature>
<protein>
    <submittedName>
        <fullName evidence="2">Uncharacterized protein</fullName>
    </submittedName>
</protein>
<evidence type="ECO:0000313" key="2">
    <source>
        <dbReference type="EMBL" id="TKW34292.1"/>
    </source>
</evidence>
<keyword evidence="3" id="KW-1185">Reference proteome</keyword>
<evidence type="ECO:0000313" key="3">
    <source>
        <dbReference type="Proteomes" id="UP000298652"/>
    </source>
</evidence>
<dbReference type="EMBL" id="CM016553">
    <property type="protein sequence ID" value="TKW34292.1"/>
    <property type="molecule type" value="Genomic_DNA"/>
</dbReference>
<reference evidence="2" key="1">
    <citation type="submission" date="2019-03" db="EMBL/GenBank/DDBJ databases">
        <title>WGS assembly of Setaria viridis.</title>
        <authorList>
            <person name="Huang P."/>
            <person name="Jenkins J."/>
            <person name="Grimwood J."/>
            <person name="Barry K."/>
            <person name="Healey A."/>
            <person name="Mamidi S."/>
            <person name="Sreedasyam A."/>
            <person name="Shu S."/>
            <person name="Feldman M."/>
            <person name="Wu J."/>
            <person name="Yu Y."/>
            <person name="Chen C."/>
            <person name="Johnson J."/>
            <person name="Rokhsar D."/>
            <person name="Baxter I."/>
            <person name="Schmutz J."/>
            <person name="Brutnell T."/>
            <person name="Kellogg E."/>
        </authorList>
    </citation>
    <scope>NUCLEOTIDE SEQUENCE [LARGE SCALE GENOMIC DNA]</scope>
</reference>
<proteinExistence type="predicted"/>
<sequence length="44" mass="4950">MRHQLLRPCPCLPQAMCALVLLDFLASSYASASRTDVCRRRLGE</sequence>
<organism evidence="2 3">
    <name type="scientific">Setaria viridis</name>
    <name type="common">Green bristlegrass</name>
    <name type="synonym">Setaria italica subsp. viridis</name>
    <dbReference type="NCBI Taxonomy" id="4556"/>
    <lineage>
        <taxon>Eukaryota</taxon>
        <taxon>Viridiplantae</taxon>
        <taxon>Streptophyta</taxon>
        <taxon>Embryophyta</taxon>
        <taxon>Tracheophyta</taxon>
        <taxon>Spermatophyta</taxon>
        <taxon>Magnoliopsida</taxon>
        <taxon>Liliopsida</taxon>
        <taxon>Poales</taxon>
        <taxon>Poaceae</taxon>
        <taxon>PACMAD clade</taxon>
        <taxon>Panicoideae</taxon>
        <taxon>Panicodae</taxon>
        <taxon>Paniceae</taxon>
        <taxon>Cenchrinae</taxon>
        <taxon>Setaria</taxon>
    </lineage>
</organism>
<feature type="signal peptide" evidence="1">
    <location>
        <begin position="1"/>
        <end position="30"/>
    </location>
</feature>
<gene>
    <name evidence="2" type="ORF">SEVIR_2G296866v2</name>
</gene>